<dbReference type="EMBL" id="JBFPJR010000006">
    <property type="protein sequence ID" value="MEX0427011.1"/>
    <property type="molecule type" value="Genomic_DNA"/>
</dbReference>
<proteinExistence type="predicted"/>
<gene>
    <name evidence="2" type="ORF">AB3X52_05210</name>
</gene>
<dbReference type="RefSeq" id="WP_367991983.1">
    <property type="nucleotide sequence ID" value="NZ_JBFPJR010000006.1"/>
</dbReference>
<comment type="caution">
    <text evidence="2">The sequence shown here is derived from an EMBL/GenBank/DDBJ whole genome shotgun (WGS) entry which is preliminary data.</text>
</comment>
<keyword evidence="3" id="KW-1185">Reference proteome</keyword>
<organism evidence="2 3">
    <name type="scientific">Nocardioides eburneus</name>
    <dbReference type="NCBI Taxonomy" id="3231482"/>
    <lineage>
        <taxon>Bacteria</taxon>
        <taxon>Bacillati</taxon>
        <taxon>Actinomycetota</taxon>
        <taxon>Actinomycetes</taxon>
        <taxon>Propionibacteriales</taxon>
        <taxon>Nocardioidaceae</taxon>
        <taxon>Nocardioides</taxon>
    </lineage>
</organism>
<evidence type="ECO:0000313" key="2">
    <source>
        <dbReference type="EMBL" id="MEX0427011.1"/>
    </source>
</evidence>
<evidence type="ECO:0000256" key="1">
    <source>
        <dbReference type="SAM" id="SignalP"/>
    </source>
</evidence>
<sequence length="164" mass="17887">MRRRLAILGLTILMTLLPAGCGGRASPPTPAPAPLRAEVGAASVLRAWDARRSRAWASGSVADLRALYTPGSRTAEADVRMLAAWRARGLRVRGLATQLLSVEVLERTSRRLRLRVTDRVVAAEAVRASRPGVGEMLPRDQRSTYVVDLAWYDGDWLVQETTAA</sequence>
<evidence type="ECO:0008006" key="4">
    <source>
        <dbReference type="Google" id="ProtNLM"/>
    </source>
</evidence>
<name>A0ABV3SVQ5_9ACTN</name>
<feature type="signal peptide" evidence="1">
    <location>
        <begin position="1"/>
        <end position="25"/>
    </location>
</feature>
<dbReference type="Proteomes" id="UP001556631">
    <property type="component" value="Unassembled WGS sequence"/>
</dbReference>
<protein>
    <recommendedName>
        <fullName evidence="4">Nuclear transport factor 2 family protein</fullName>
    </recommendedName>
</protein>
<feature type="chain" id="PRO_5046475674" description="Nuclear transport factor 2 family protein" evidence="1">
    <location>
        <begin position="26"/>
        <end position="164"/>
    </location>
</feature>
<evidence type="ECO:0000313" key="3">
    <source>
        <dbReference type="Proteomes" id="UP001556631"/>
    </source>
</evidence>
<keyword evidence="1" id="KW-0732">Signal</keyword>
<reference evidence="2 3" key="1">
    <citation type="submission" date="2024-07" db="EMBL/GenBank/DDBJ databases">
        <authorList>
            <person name="Lee S."/>
            <person name="Kang M."/>
        </authorList>
    </citation>
    <scope>NUCLEOTIDE SEQUENCE [LARGE SCALE GENOMIC DNA]</scope>
    <source>
        <strain evidence="2 3">DS6</strain>
    </source>
</reference>
<accession>A0ABV3SVQ5</accession>